<dbReference type="Proteomes" id="UP000245771">
    <property type="component" value="Unassembled WGS sequence"/>
</dbReference>
<name>A0A316V4T3_9BASI</name>
<dbReference type="RefSeq" id="XP_025352330.1">
    <property type="nucleotide sequence ID" value="XM_025501164.1"/>
</dbReference>
<dbReference type="PANTHER" id="PTHR13596:SF0">
    <property type="entry name" value="SI:CH211-39K3.2-RELATED"/>
    <property type="match status" value="1"/>
</dbReference>
<reference evidence="4 5" key="1">
    <citation type="journal article" date="2018" name="Mol. Biol. Evol.">
        <title>Broad Genomic Sampling Reveals a Smut Pathogenic Ancestry of the Fungal Clade Ustilaginomycotina.</title>
        <authorList>
            <person name="Kijpornyongpan T."/>
            <person name="Mondo S.J."/>
            <person name="Barry K."/>
            <person name="Sandor L."/>
            <person name="Lee J."/>
            <person name="Lipzen A."/>
            <person name="Pangilinan J."/>
            <person name="LaButti K."/>
            <person name="Hainaut M."/>
            <person name="Henrissat B."/>
            <person name="Grigoriev I.V."/>
            <person name="Spatafora J.W."/>
            <person name="Aime M.C."/>
        </authorList>
    </citation>
    <scope>NUCLEOTIDE SEQUENCE [LARGE SCALE GENOMIC DNA]</scope>
    <source>
        <strain evidence="4 5">MCA 3882</strain>
    </source>
</reference>
<protein>
    <submittedName>
        <fullName evidence="4">Four F5 protein</fullName>
    </submittedName>
</protein>
<evidence type="ECO:0000259" key="3">
    <source>
        <dbReference type="Pfam" id="PF04419"/>
    </source>
</evidence>
<dbReference type="FunCoup" id="A0A316V4T3">
    <property type="interactions" value="56"/>
</dbReference>
<comment type="similarity">
    <text evidence="1">Belongs to the SERF family.</text>
</comment>
<dbReference type="EMBL" id="KZ819606">
    <property type="protein sequence ID" value="PWN32028.1"/>
    <property type="molecule type" value="Genomic_DNA"/>
</dbReference>
<dbReference type="PANTHER" id="PTHR13596">
    <property type="entry name" value="SMALL EDRK-RICH FACTOR 1"/>
    <property type="match status" value="1"/>
</dbReference>
<dbReference type="InterPro" id="IPR007513">
    <property type="entry name" value="SERF-like_N"/>
</dbReference>
<dbReference type="GeneID" id="37022945"/>
<feature type="domain" description="Small EDRK-rich factor-like N-terminal" evidence="3">
    <location>
        <begin position="1"/>
        <end position="36"/>
    </location>
</feature>
<evidence type="ECO:0000313" key="5">
    <source>
        <dbReference type="Proteomes" id="UP000245771"/>
    </source>
</evidence>
<sequence>MTRGNQRDLARAKNAKKQADATKGKRDDGLTVAQRKQRDADAMRAKQEAAKAKADGKDSSGK</sequence>
<feature type="compositionally biased region" description="Basic and acidic residues" evidence="2">
    <location>
        <begin position="1"/>
        <end position="29"/>
    </location>
</feature>
<feature type="region of interest" description="Disordered" evidence="2">
    <location>
        <begin position="1"/>
        <end position="62"/>
    </location>
</feature>
<evidence type="ECO:0000256" key="1">
    <source>
        <dbReference type="ARBA" id="ARBA00007309"/>
    </source>
</evidence>
<accession>A0A316V4T3</accession>
<proteinExistence type="inferred from homology"/>
<dbReference type="OrthoDB" id="18018at2759"/>
<evidence type="ECO:0000256" key="2">
    <source>
        <dbReference type="SAM" id="MobiDB-lite"/>
    </source>
</evidence>
<dbReference type="STRING" id="1280837.A0A316V4T3"/>
<keyword evidence="5" id="KW-1185">Reference proteome</keyword>
<organism evidence="4 5">
    <name type="scientific">Meira miltonrushii</name>
    <dbReference type="NCBI Taxonomy" id="1280837"/>
    <lineage>
        <taxon>Eukaryota</taxon>
        <taxon>Fungi</taxon>
        <taxon>Dikarya</taxon>
        <taxon>Basidiomycota</taxon>
        <taxon>Ustilaginomycotina</taxon>
        <taxon>Exobasidiomycetes</taxon>
        <taxon>Exobasidiales</taxon>
        <taxon>Brachybasidiaceae</taxon>
        <taxon>Meira</taxon>
    </lineage>
</organism>
<feature type="compositionally biased region" description="Basic and acidic residues" evidence="2">
    <location>
        <begin position="36"/>
        <end position="62"/>
    </location>
</feature>
<evidence type="ECO:0000313" key="4">
    <source>
        <dbReference type="EMBL" id="PWN32028.1"/>
    </source>
</evidence>
<dbReference type="InterPro" id="IPR040211">
    <property type="entry name" value="SERF1/2-like"/>
</dbReference>
<gene>
    <name evidence="4" type="ORF">FA14DRAFT_181947</name>
</gene>
<dbReference type="AlphaFoldDB" id="A0A316V4T3"/>
<dbReference type="Pfam" id="PF04419">
    <property type="entry name" value="SERF-like_N"/>
    <property type="match status" value="1"/>
</dbReference>
<dbReference type="InParanoid" id="A0A316V4T3"/>